<dbReference type="GeneID" id="91008078"/>
<evidence type="ECO:0000313" key="1">
    <source>
        <dbReference type="EMBL" id="PTW47630.1"/>
    </source>
</evidence>
<comment type="caution">
    <text evidence="1">The sequence shown here is derived from an EMBL/GenBank/DDBJ whole genome shotgun (WGS) entry which is preliminary data.</text>
</comment>
<evidence type="ECO:0000313" key="2">
    <source>
        <dbReference type="Proteomes" id="UP000244013"/>
    </source>
</evidence>
<protein>
    <submittedName>
        <fullName evidence="1">Uncharacterized protein</fullName>
    </submittedName>
</protein>
<sequence length="52" mass="5973">MPKRSQKKEDLDHIRVMIKRGMDSGLTFDEASVEASKVLPDEYGRIQGRQKP</sequence>
<dbReference type="Proteomes" id="UP000244013">
    <property type="component" value="Unassembled WGS sequence"/>
</dbReference>
<dbReference type="EMBL" id="QAYE01000003">
    <property type="protein sequence ID" value="PTW47630.1"/>
    <property type="molecule type" value="Genomic_DNA"/>
</dbReference>
<organism evidence="1 2">
    <name type="scientific">Sphingomonas faeni</name>
    <dbReference type="NCBI Taxonomy" id="185950"/>
    <lineage>
        <taxon>Bacteria</taxon>
        <taxon>Pseudomonadati</taxon>
        <taxon>Pseudomonadota</taxon>
        <taxon>Alphaproteobacteria</taxon>
        <taxon>Sphingomonadales</taxon>
        <taxon>Sphingomonadaceae</taxon>
        <taxon>Sphingomonas</taxon>
    </lineage>
</organism>
<name>A0A2T5U815_9SPHN</name>
<dbReference type="AlphaFoldDB" id="A0A2T5U815"/>
<proteinExistence type="predicted"/>
<gene>
    <name evidence="1" type="ORF">C8J25_103351</name>
</gene>
<reference evidence="1 2" key="1">
    <citation type="submission" date="2018-04" db="EMBL/GenBank/DDBJ databases">
        <title>Genomic Encyclopedia of Type Strains, Phase III (KMG-III): the genomes of soil and plant-associated and newly described type strains.</title>
        <authorList>
            <person name="Whitman W."/>
        </authorList>
    </citation>
    <scope>NUCLEOTIDE SEQUENCE [LARGE SCALE GENOMIC DNA]</scope>
    <source>
        <strain evidence="1 2">MA-olki</strain>
    </source>
</reference>
<dbReference type="RefSeq" id="WP_167397689.1">
    <property type="nucleotide sequence ID" value="NZ_QAYE01000003.1"/>
</dbReference>
<accession>A0A2T5U815</accession>